<proteinExistence type="predicted"/>
<dbReference type="Gene3D" id="3.10.450.50">
    <property type="match status" value="1"/>
</dbReference>
<accession>A0ABU8DU52</accession>
<evidence type="ECO:0000313" key="2">
    <source>
        <dbReference type="EMBL" id="MEI4272198.1"/>
    </source>
</evidence>
<dbReference type="Pfam" id="PF11533">
    <property type="entry name" value="AtzH-like"/>
    <property type="match status" value="1"/>
</dbReference>
<evidence type="ECO:0000313" key="3">
    <source>
        <dbReference type="Proteomes" id="UP001361570"/>
    </source>
</evidence>
<protein>
    <submittedName>
        <fullName evidence="2">AtzH-like domain-containing protein</fullName>
    </submittedName>
</protein>
<dbReference type="SUPFAM" id="SSF75304">
    <property type="entry name" value="Amidase signature (AS) enzymes"/>
    <property type="match status" value="1"/>
</dbReference>
<dbReference type="InterPro" id="IPR024507">
    <property type="entry name" value="AtzH-like"/>
</dbReference>
<feature type="domain" description="Amidase" evidence="1">
    <location>
        <begin position="150"/>
        <end position="315"/>
    </location>
</feature>
<sequence length="523" mass="52964">MTIADAGGPDVEAEVRAAVDRYERALAADDLPELDALFAPGPTTLRADAGGVLVSHEAISEYRRDRGGAPARTVTAVHVVVHGPDLATAVAETLRPDGTRGLQTQVWERGAVHWQVRVAHVSSGPQPLEPITDPATWRVLGSPLVAPTGRGPLDGTAVAVKDLIAVAGQRVGSGNPVALAQARPEPAHAPTLAALLAAGAHVRGIAATDELAYSISGTNVHTGSPVNPWDPTRVVGGSTSGPASAVARGQADLGLGTDTAGSIRVPASWCGLHGLRPTHGALSLDGVRPLAPSFDTVGWLSRDADLLHRVAQVLLPAAASITELVLAQDQLDLAEPAEADALLGAARELAAASGLPLRSVRLTEPDEQQAWFTAFRTVQGAEAWAAHGAWVTAHPGVLGPGIAQRFADAAAVIPGEEAAAREVLDGARAQLRARIGPGVAVLAPATSTTGPRLEATTAEKAALRAATLRLTCLAGVGGVPSAVAPAALVDGLPVGLALLGAPGSDTALTALLAAWGRTPVPPG</sequence>
<reference evidence="2 3" key="1">
    <citation type="submission" date="2024-03" db="EMBL/GenBank/DDBJ databases">
        <title>Draft genome sequence of Klenkia sp. LSe6-5.</title>
        <authorList>
            <person name="Duangmal K."/>
            <person name="Chantavorakit T."/>
        </authorList>
    </citation>
    <scope>NUCLEOTIDE SEQUENCE [LARGE SCALE GENOMIC DNA]</scope>
    <source>
        <strain evidence="2 3">LSe6-5</strain>
    </source>
</reference>
<organism evidence="2 3">
    <name type="scientific">Klenkia sesuvii</name>
    <dbReference type="NCBI Taxonomy" id="3103137"/>
    <lineage>
        <taxon>Bacteria</taxon>
        <taxon>Bacillati</taxon>
        <taxon>Actinomycetota</taxon>
        <taxon>Actinomycetes</taxon>
        <taxon>Geodermatophilales</taxon>
        <taxon>Geodermatophilaceae</taxon>
        <taxon>Klenkia</taxon>
    </lineage>
</organism>
<dbReference type="RefSeq" id="WP_336404334.1">
    <property type="nucleotide sequence ID" value="NZ_JBAPLU010000009.1"/>
</dbReference>
<dbReference type="SUPFAM" id="SSF54427">
    <property type="entry name" value="NTF2-like"/>
    <property type="match status" value="1"/>
</dbReference>
<evidence type="ECO:0000259" key="1">
    <source>
        <dbReference type="Pfam" id="PF01425"/>
    </source>
</evidence>
<dbReference type="EMBL" id="JBAPLU010000009">
    <property type="protein sequence ID" value="MEI4272198.1"/>
    <property type="molecule type" value="Genomic_DNA"/>
</dbReference>
<gene>
    <name evidence="2" type="ORF">TEK04_10730</name>
</gene>
<dbReference type="InterPro" id="IPR032710">
    <property type="entry name" value="NTF2-like_dom_sf"/>
</dbReference>
<comment type="caution">
    <text evidence="2">The sequence shown here is derived from an EMBL/GenBank/DDBJ whole genome shotgun (WGS) entry which is preliminary data.</text>
</comment>
<dbReference type="Gene3D" id="3.90.1300.10">
    <property type="entry name" value="Amidase signature (AS) domain"/>
    <property type="match status" value="1"/>
</dbReference>
<dbReference type="InterPro" id="IPR023631">
    <property type="entry name" value="Amidase_dom"/>
</dbReference>
<keyword evidence="3" id="KW-1185">Reference proteome</keyword>
<dbReference type="Proteomes" id="UP001361570">
    <property type="component" value="Unassembled WGS sequence"/>
</dbReference>
<dbReference type="Pfam" id="PF01425">
    <property type="entry name" value="Amidase"/>
    <property type="match status" value="1"/>
</dbReference>
<dbReference type="PANTHER" id="PTHR46310:SF7">
    <property type="entry name" value="AMIDASE 1"/>
    <property type="match status" value="1"/>
</dbReference>
<dbReference type="PANTHER" id="PTHR46310">
    <property type="entry name" value="AMIDASE 1"/>
    <property type="match status" value="1"/>
</dbReference>
<name>A0ABU8DU52_9ACTN</name>
<dbReference type="InterPro" id="IPR036928">
    <property type="entry name" value="AS_sf"/>
</dbReference>